<evidence type="ECO:0000256" key="3">
    <source>
        <dbReference type="SAM" id="SignalP"/>
    </source>
</evidence>
<reference evidence="5 6" key="1">
    <citation type="journal article" date="2021" name="Elife">
        <title>Chloroplast acquisition without the gene transfer in kleptoplastic sea slugs, Plakobranchus ocellatus.</title>
        <authorList>
            <person name="Maeda T."/>
            <person name="Takahashi S."/>
            <person name="Yoshida T."/>
            <person name="Shimamura S."/>
            <person name="Takaki Y."/>
            <person name="Nagai Y."/>
            <person name="Toyoda A."/>
            <person name="Suzuki Y."/>
            <person name="Arimoto A."/>
            <person name="Ishii H."/>
            <person name="Satoh N."/>
            <person name="Nishiyama T."/>
            <person name="Hasebe M."/>
            <person name="Maruyama T."/>
            <person name="Minagawa J."/>
            <person name="Obokata J."/>
            <person name="Shigenobu S."/>
        </authorList>
    </citation>
    <scope>NUCLEOTIDE SEQUENCE [LARGE SCALE GENOMIC DNA]</scope>
</reference>
<dbReference type="Proteomes" id="UP000762676">
    <property type="component" value="Unassembled WGS sequence"/>
</dbReference>
<keyword evidence="6" id="KW-1185">Reference proteome</keyword>
<evidence type="ECO:0000256" key="1">
    <source>
        <dbReference type="ARBA" id="ARBA00022734"/>
    </source>
</evidence>
<dbReference type="PROSITE" id="PS51304">
    <property type="entry name" value="GALECTIN"/>
    <property type="match status" value="1"/>
</dbReference>
<dbReference type="InterPro" id="IPR001079">
    <property type="entry name" value="Galectin_CRD"/>
</dbReference>
<dbReference type="SUPFAM" id="SSF49899">
    <property type="entry name" value="Concanavalin A-like lectins/glucanases"/>
    <property type="match status" value="1"/>
</dbReference>
<evidence type="ECO:0000256" key="2">
    <source>
        <dbReference type="RuleBase" id="RU102079"/>
    </source>
</evidence>
<gene>
    <name evidence="5" type="ORF">ElyMa_004379300</name>
</gene>
<comment type="caution">
    <text evidence="5">The sequence shown here is derived from an EMBL/GenBank/DDBJ whole genome shotgun (WGS) entry which is preliminary data.</text>
</comment>
<dbReference type="Pfam" id="PF00337">
    <property type="entry name" value="Gal-bind_lectin"/>
    <property type="match status" value="1"/>
</dbReference>
<dbReference type="AlphaFoldDB" id="A0AAV4H5V8"/>
<name>A0AAV4H5V8_9GAST</name>
<accession>A0AAV4H5V8</accession>
<dbReference type="EMBL" id="BMAT01008839">
    <property type="protein sequence ID" value="GFR93472.1"/>
    <property type="molecule type" value="Genomic_DNA"/>
</dbReference>
<dbReference type="GO" id="GO:0030246">
    <property type="term" value="F:carbohydrate binding"/>
    <property type="evidence" value="ECO:0007669"/>
    <property type="project" value="UniProtKB-UniRule"/>
</dbReference>
<dbReference type="InterPro" id="IPR013320">
    <property type="entry name" value="ConA-like_dom_sf"/>
</dbReference>
<organism evidence="5 6">
    <name type="scientific">Elysia marginata</name>
    <dbReference type="NCBI Taxonomy" id="1093978"/>
    <lineage>
        <taxon>Eukaryota</taxon>
        <taxon>Metazoa</taxon>
        <taxon>Spiralia</taxon>
        <taxon>Lophotrochozoa</taxon>
        <taxon>Mollusca</taxon>
        <taxon>Gastropoda</taxon>
        <taxon>Heterobranchia</taxon>
        <taxon>Euthyneura</taxon>
        <taxon>Panpulmonata</taxon>
        <taxon>Sacoglossa</taxon>
        <taxon>Placobranchoidea</taxon>
        <taxon>Plakobranchidae</taxon>
        <taxon>Elysia</taxon>
    </lineage>
</organism>
<keyword evidence="3" id="KW-0732">Signal</keyword>
<evidence type="ECO:0000313" key="6">
    <source>
        <dbReference type="Proteomes" id="UP000762676"/>
    </source>
</evidence>
<proteinExistence type="predicted"/>
<feature type="signal peptide" evidence="3">
    <location>
        <begin position="1"/>
        <end position="25"/>
    </location>
</feature>
<feature type="domain" description="Galectin" evidence="4">
    <location>
        <begin position="133"/>
        <end position="266"/>
    </location>
</feature>
<evidence type="ECO:0000259" key="4">
    <source>
        <dbReference type="PROSITE" id="PS51304"/>
    </source>
</evidence>
<feature type="chain" id="PRO_5043652057" description="Galectin" evidence="3">
    <location>
        <begin position="26"/>
        <end position="266"/>
    </location>
</feature>
<evidence type="ECO:0000313" key="5">
    <source>
        <dbReference type="EMBL" id="GFR93472.1"/>
    </source>
</evidence>
<dbReference type="Gene3D" id="2.60.120.200">
    <property type="match status" value="1"/>
</dbReference>
<protein>
    <recommendedName>
        <fullName evidence="2">Galectin</fullName>
    </recommendedName>
</protein>
<keyword evidence="1 2" id="KW-0430">Lectin</keyword>
<dbReference type="SMART" id="SM00908">
    <property type="entry name" value="Gal-bind_lectin"/>
    <property type="match status" value="1"/>
</dbReference>
<sequence length="266" mass="29880">MKSTFKLLAMEFKAALLLICHISLCQQLGSCISMSTNFAKLENIELLCGVNLVPLLPHAGDHLTCSRACKENPDCTSFVFTPFTSSIISNVRLGTCSFCPAYKISGLNYINITSQAETWLGFLGRILDPPSDTYLPIPGALSMGKLLVIKSRVPIPEPERIIFDIFHNNKEEVTTRVSPRFNFRNVVKKLMISTKVNKMWAVTGVSLSNFPFFEGTDFEINILTTHQGFMVYAGGILVRTLYETLYMATDIGYLRFEYSDVHMIIY</sequence>